<dbReference type="RefSeq" id="XP_014159412.1">
    <property type="nucleotide sequence ID" value="XM_014303937.1"/>
</dbReference>
<organism evidence="10 11">
    <name type="scientific">Sphaeroforma arctica JP610</name>
    <dbReference type="NCBI Taxonomy" id="667725"/>
    <lineage>
        <taxon>Eukaryota</taxon>
        <taxon>Ichthyosporea</taxon>
        <taxon>Ichthyophonida</taxon>
        <taxon>Sphaeroforma</taxon>
    </lineage>
</organism>
<keyword evidence="4 7" id="KW-0732">Signal</keyword>
<dbReference type="EMBL" id="KQ241698">
    <property type="protein sequence ID" value="KNC85510.1"/>
    <property type="molecule type" value="Genomic_DNA"/>
</dbReference>
<feature type="transmembrane region" description="Helical" evidence="6">
    <location>
        <begin position="1619"/>
        <end position="1645"/>
    </location>
</feature>
<evidence type="ECO:0000259" key="9">
    <source>
        <dbReference type="Pfam" id="PF17802"/>
    </source>
</evidence>
<dbReference type="eggNOG" id="ENOG502RQNV">
    <property type="taxonomic scope" value="Eukaryota"/>
</dbReference>
<keyword evidence="6" id="KW-0812">Transmembrane</keyword>
<evidence type="ECO:0000256" key="1">
    <source>
        <dbReference type="ARBA" id="ARBA00004613"/>
    </source>
</evidence>
<comment type="similarity">
    <text evidence="2">Belongs to the serine-aspartate repeat-containing protein (SDr) family.</text>
</comment>
<dbReference type="GO" id="GO:0005576">
    <property type="term" value="C:extracellular region"/>
    <property type="evidence" value="ECO:0007669"/>
    <property type="project" value="UniProtKB-SubCell"/>
</dbReference>
<accession>A0A0L0G933</accession>
<keyword evidence="6" id="KW-0472">Membrane</keyword>
<keyword evidence="3" id="KW-0964">Secreted</keyword>
<feature type="compositionally biased region" description="Polar residues" evidence="5">
    <location>
        <begin position="1672"/>
        <end position="1682"/>
    </location>
</feature>
<feature type="chain" id="PRO_5005539184" evidence="7">
    <location>
        <begin position="18"/>
        <end position="1691"/>
    </location>
</feature>
<sequence>MQYQAAALSALVAIAAGATLNADNTNFEQVISDAASGDSVMLAAGTYAVTTPIVIDKTLEIVGEGADFVVGSAADAVFAFGNMEGYASTLDRLTVTTATGSGCALGEPYALQANFSIEILEAYVRNNNVNLRTDVGVWHNERKLNDFYFEDCHYSVDHPEKMSGGIYKLMGNCRSELDFSVAFNKLGGAAPTGCGTTIKDYGRFTSYEAQIEGQWEEYVEKISDEENLRIPVLREGNAVTNILVQIDTVANVAATINSKWNNTLGCDPTSTPDCPANCYPGSNAAACQPTGCEPTTTEHCPEECHMYSTDPACYPDGCDPATDPLCPETCHLYSNDPACYPGGCDPATNVACPSNCTIGSTEPECNTGGCNPDVDEHCPVTCRPGSIDPTCQSNGCTIETNIYCPPQCHIYSTEPECYNPGGCDPDVIADCPDTCLEGSTLPECNPGGCDPNDPVQYYGCPAECNMYSTAPECNPYEGPITGSITTKAIHAATGNPLAGVEAQIIDEEGNVVDTQLTNELGVATFQLVEEGPYTVKILTEVTDPVYGTVQLVGDPDPDNIIDAETTVTVTRGQTSNAGVFPYDNEGTITGRLTAGDFNTPLIGEPVQLKNGAGVVVGSTVTDGEGRYAFVKLSTSPQDYQVIAPDVSLFDDILEDEPFEVSDGALDGLYFVPISPTATSVANVDFHYVAPPVPVDPTSNITGKLYTTTTGAPIGGVTVELTDPITDEVIATTTTGPDGTYIFTDVVPGTSYIIDTPSENPNDPTSILTKDYHDPTKSGTETPLFVTPGTEIKNVNFGYTPPATIAGNVRNTRDEMISGVDVVMVNSAGETVGNTVTDIDGNYKFEDIFNIDIYTITMTKPAEYLLHADEFDAENGELNGQSPVDFQGSSISDVNFVLTQQNSLTGTVTMVDGTPIEGVPVTLIPQNGEIIRVTVTGPNGEYTFDDVLLGEHHVDVPTNLSGGKNLAEDPDGTVDGHTVVVVDVPNTATVVPPYKYDTTPVVHLGSVTGSTRIANTLNPIADVTVELQDATGFVVASQQTDENGTFLFTDLPAATYTVVAPVNVTSVIGDVYMTEEPDHVDPIDGIVGSVTVNSNPVSLPPYLYTLAVIPTGCNPEVDPDCPATCNPYSTAPACNPPGCTPGVDANCPATCTEGSADPDCNPGCDTANDPNCPAQCSPYSTSALCNPPGCDPALNANCPVTCIVGSTDPACNPGGCDPATNPDCPEGCHPYSIAPDCNIGGCDPALDADCPTECTLYSTDPACSQSGCDPEVDAGCPPQCNVYSILPECSVQPPVFDIEAAINLVDVGFFDGWNHSKIRLETHLPSPFTIRDSLVGVVGMRDGSFEAEVGSISQYVFEPACNQIADGDECIQNVEFDIVACDLTGEYSLEGLIVTCQAEDASGAAQSCPAMTDSQIYQPNVIFFIDTNNFCEVEEFELDALFDLQIEVYATETYQTPETIFDLGTMSYWQITVDTSASGVSLYNAEVTYVERTTDGDCSAFDDYMGDIAGNAEFSQTYETNAQTISMPFQVTSQMACATSDRTGNAITMNFTVLVDYDDGSGARRRRSADGLMTRDAGEVAVDKEAGVRYTAEDLAQAAAVGAGAAAGATAANQEEESNMMMIGGAIAAILLLCCCCCCCVAAGVVMMRRRKKASQLNDSLVSQQSAMGFTDGTSTMSFNGQPNYPRGQSKI</sequence>
<dbReference type="InterPro" id="IPR041033">
    <property type="entry name" value="SpaA_PFL_dom_1"/>
</dbReference>
<evidence type="ECO:0000256" key="3">
    <source>
        <dbReference type="ARBA" id="ARBA00022525"/>
    </source>
</evidence>
<evidence type="ECO:0000256" key="7">
    <source>
        <dbReference type="SAM" id="SignalP"/>
    </source>
</evidence>
<evidence type="ECO:0000256" key="4">
    <source>
        <dbReference type="ARBA" id="ARBA00022729"/>
    </source>
</evidence>
<dbReference type="Pfam" id="PF17802">
    <property type="entry name" value="SpaA"/>
    <property type="match status" value="1"/>
</dbReference>
<evidence type="ECO:0000256" key="5">
    <source>
        <dbReference type="SAM" id="MobiDB-lite"/>
    </source>
</evidence>
<evidence type="ECO:0000256" key="2">
    <source>
        <dbReference type="ARBA" id="ARBA00007257"/>
    </source>
</evidence>
<dbReference type="Pfam" id="PF17210">
    <property type="entry name" value="SdrD_B"/>
    <property type="match status" value="1"/>
</dbReference>
<gene>
    <name evidence="10" type="ORF">SARC_02311</name>
</gene>
<dbReference type="PANTHER" id="PTHR36108:SF13">
    <property type="entry name" value="COLOSSIN-B-RELATED"/>
    <property type="match status" value="1"/>
</dbReference>
<evidence type="ECO:0000313" key="11">
    <source>
        <dbReference type="Proteomes" id="UP000054560"/>
    </source>
</evidence>
<protein>
    <submittedName>
        <fullName evidence="10">Uncharacterized protein</fullName>
    </submittedName>
</protein>
<evidence type="ECO:0000313" key="10">
    <source>
        <dbReference type="EMBL" id="KNC85510.1"/>
    </source>
</evidence>
<keyword evidence="11" id="KW-1185">Reference proteome</keyword>
<dbReference type="Gene3D" id="2.60.40.10">
    <property type="entry name" value="Immunoglobulins"/>
    <property type="match status" value="5"/>
</dbReference>
<proteinExistence type="inferred from homology"/>
<evidence type="ECO:0000256" key="6">
    <source>
        <dbReference type="SAM" id="Phobius"/>
    </source>
</evidence>
<dbReference type="PANTHER" id="PTHR36108">
    <property type="entry name" value="COLOSSIN-B-RELATED"/>
    <property type="match status" value="1"/>
</dbReference>
<feature type="region of interest" description="Disordered" evidence="5">
    <location>
        <begin position="1672"/>
        <end position="1691"/>
    </location>
</feature>
<feature type="domain" description="SD-repeat containing protein B" evidence="8">
    <location>
        <begin position="1017"/>
        <end position="1059"/>
    </location>
</feature>
<dbReference type="Proteomes" id="UP000054560">
    <property type="component" value="Unassembled WGS sequence"/>
</dbReference>
<dbReference type="InterPro" id="IPR033764">
    <property type="entry name" value="Sdr_B"/>
</dbReference>
<dbReference type="GeneID" id="25902815"/>
<comment type="subcellular location">
    <subcellularLocation>
        <location evidence="1">Secreted</location>
    </subcellularLocation>
</comment>
<feature type="signal peptide" evidence="7">
    <location>
        <begin position="1"/>
        <end position="17"/>
    </location>
</feature>
<dbReference type="SUPFAM" id="SSF49478">
    <property type="entry name" value="Cna protein B-type domain"/>
    <property type="match status" value="3"/>
</dbReference>
<dbReference type="InterPro" id="IPR013783">
    <property type="entry name" value="Ig-like_fold"/>
</dbReference>
<dbReference type="InterPro" id="IPR011050">
    <property type="entry name" value="Pectin_lyase_fold/virulence"/>
</dbReference>
<feature type="domain" description="SpaA-like prealbumin fold" evidence="9">
    <location>
        <begin position="482"/>
        <end position="536"/>
    </location>
</feature>
<evidence type="ECO:0000259" key="8">
    <source>
        <dbReference type="Pfam" id="PF17210"/>
    </source>
</evidence>
<keyword evidence="6" id="KW-1133">Transmembrane helix</keyword>
<reference evidence="10 11" key="1">
    <citation type="submission" date="2011-02" db="EMBL/GenBank/DDBJ databases">
        <title>The Genome Sequence of Sphaeroforma arctica JP610.</title>
        <authorList>
            <consortium name="The Broad Institute Genome Sequencing Platform"/>
            <person name="Russ C."/>
            <person name="Cuomo C."/>
            <person name="Young S.K."/>
            <person name="Zeng Q."/>
            <person name="Gargeya S."/>
            <person name="Alvarado L."/>
            <person name="Berlin A."/>
            <person name="Chapman S.B."/>
            <person name="Chen Z."/>
            <person name="Freedman E."/>
            <person name="Gellesch M."/>
            <person name="Goldberg J."/>
            <person name="Griggs A."/>
            <person name="Gujja S."/>
            <person name="Heilman E."/>
            <person name="Heiman D."/>
            <person name="Howarth C."/>
            <person name="Mehta T."/>
            <person name="Neiman D."/>
            <person name="Pearson M."/>
            <person name="Roberts A."/>
            <person name="Saif S."/>
            <person name="Shea T."/>
            <person name="Shenoy N."/>
            <person name="Sisk P."/>
            <person name="Stolte C."/>
            <person name="Sykes S."/>
            <person name="White J."/>
            <person name="Yandava C."/>
            <person name="Burger G."/>
            <person name="Gray M.W."/>
            <person name="Holland P.W.H."/>
            <person name="King N."/>
            <person name="Lang F.B.F."/>
            <person name="Roger A.J."/>
            <person name="Ruiz-Trillo I."/>
            <person name="Haas B."/>
            <person name="Nusbaum C."/>
            <person name="Birren B."/>
        </authorList>
    </citation>
    <scope>NUCLEOTIDE SEQUENCE [LARGE SCALE GENOMIC DNA]</scope>
    <source>
        <strain evidence="10 11">JP610</strain>
    </source>
</reference>
<dbReference type="SUPFAM" id="SSF51126">
    <property type="entry name" value="Pectin lyase-like"/>
    <property type="match status" value="1"/>
</dbReference>
<name>A0A0L0G933_9EUKA</name>
<dbReference type="SUPFAM" id="SSF117074">
    <property type="entry name" value="Hypothetical protein PA1324"/>
    <property type="match status" value="2"/>
</dbReference>